<gene>
    <name evidence="1" type="ORF">HWQ56_15505</name>
</gene>
<dbReference type="KEGG" id="pez:HWQ56_15505"/>
<dbReference type="EMBL" id="CP056030">
    <property type="protein sequence ID" value="QKZ05119.1"/>
    <property type="molecule type" value="Genomic_DNA"/>
</dbReference>
<keyword evidence="2" id="KW-1185">Reference proteome</keyword>
<evidence type="ECO:0000313" key="2">
    <source>
        <dbReference type="Proteomes" id="UP000509568"/>
    </source>
</evidence>
<dbReference type="RefSeq" id="WP_176571065.1">
    <property type="nucleotide sequence ID" value="NZ_CP056030.1"/>
</dbReference>
<accession>A0A7D5D768</accession>
<protein>
    <submittedName>
        <fullName evidence="1">Uncharacterized protein</fullName>
    </submittedName>
</protein>
<sequence length="272" mass="28051">MFKQVEVETDGLGFGLLKGVVRYLTFKGWPRSNIALKGRDLTGYTVQWYGKSVATKKLREIGAISNDGDLNADHWHALERYAIGGVDTSTVGLDVLLAVVPGASAAKGGVRAVLQALAEARAAGASAKSAAQVELGSAKAIAEARAGEASAQGAAPGELGSAKAIEDAPKATSLTTITDEMNADPYHPDWQRYVGGEPRAVGADVVSGGAKGAGAAGSDVGKVVTVSKSRFPESAPHIEDAIDAGKPDTLTIDRANTASNRRDSLRGIETKL</sequence>
<name>A0A7D5D768_9PSED</name>
<evidence type="ECO:0000313" key="1">
    <source>
        <dbReference type="EMBL" id="QKZ05119.1"/>
    </source>
</evidence>
<dbReference type="Proteomes" id="UP000509568">
    <property type="component" value="Chromosome"/>
</dbReference>
<organism evidence="1 2">
    <name type="scientific">Pseudomonas eucalypticola</name>
    <dbReference type="NCBI Taxonomy" id="2599595"/>
    <lineage>
        <taxon>Bacteria</taxon>
        <taxon>Pseudomonadati</taxon>
        <taxon>Pseudomonadota</taxon>
        <taxon>Gammaproteobacteria</taxon>
        <taxon>Pseudomonadales</taxon>
        <taxon>Pseudomonadaceae</taxon>
        <taxon>Pseudomonas</taxon>
    </lineage>
</organism>
<dbReference type="AlphaFoldDB" id="A0A7D5D768"/>
<proteinExistence type="predicted"/>
<reference evidence="1 2" key="1">
    <citation type="submission" date="2020-06" db="EMBL/GenBank/DDBJ databases">
        <title>Pseudomonas eucalypticola sp. nov., an endophyte of Eucalyptus dunnii leaves with biocontrol ability of eucalyptus leaf blight.</title>
        <authorList>
            <person name="Liu Y."/>
            <person name="Song Z."/>
            <person name="Zeng H."/>
            <person name="Lu M."/>
            <person name="Wang X."/>
            <person name="Lian X."/>
            <person name="Zhang Q."/>
        </authorList>
    </citation>
    <scope>NUCLEOTIDE SEQUENCE [LARGE SCALE GENOMIC DNA]</scope>
    <source>
        <strain evidence="1 2">NP-1</strain>
    </source>
</reference>